<feature type="domain" description="JmjC" evidence="1">
    <location>
        <begin position="27"/>
        <end position="175"/>
    </location>
</feature>
<dbReference type="PANTHER" id="PTHR12461">
    <property type="entry name" value="HYPOXIA-INDUCIBLE FACTOR 1 ALPHA INHIBITOR-RELATED"/>
    <property type="match status" value="1"/>
</dbReference>
<dbReference type="PANTHER" id="PTHR12461:SF105">
    <property type="entry name" value="HYPOXIA-INDUCIBLE FACTOR 1-ALPHA INHIBITOR"/>
    <property type="match status" value="1"/>
</dbReference>
<dbReference type="Pfam" id="PF13621">
    <property type="entry name" value="Cupin_8"/>
    <property type="match status" value="1"/>
</dbReference>
<comment type="caution">
    <text evidence="2">The sequence shown here is derived from an EMBL/GenBank/DDBJ whole genome shotgun (WGS) entry which is preliminary data.</text>
</comment>
<sequence length="187" mass="21634">MGDYLAAISATPKSWQHHYMESVELAELAEALCQDAPIPADLDGLPGVSDTVFFGLNTGSCCHIHAHEEAVVFQFVGTKVFTLYPPEDVRHLYFEPITKDYRRSRVVFPEVNYRRFPLTRRLNRIDVGLKSGDVLYIPVHWAHWTTAEGFTFTLTRFFQARLRQYRFPSPAFRCILGRVIQLIRDRK</sequence>
<name>A0A225DC76_9BACT</name>
<dbReference type="PROSITE" id="PS51184">
    <property type="entry name" value="JMJC"/>
    <property type="match status" value="1"/>
</dbReference>
<dbReference type="SUPFAM" id="SSF51197">
    <property type="entry name" value="Clavaminate synthase-like"/>
    <property type="match status" value="1"/>
</dbReference>
<dbReference type="InterPro" id="IPR041667">
    <property type="entry name" value="Cupin_8"/>
</dbReference>
<evidence type="ECO:0000259" key="1">
    <source>
        <dbReference type="PROSITE" id="PS51184"/>
    </source>
</evidence>
<reference evidence="3" key="1">
    <citation type="submission" date="2017-06" db="EMBL/GenBank/DDBJ databases">
        <title>Genome analysis of Fimbriiglobus ruber SP5, the first member of the order Planctomycetales with confirmed chitinolytic capability.</title>
        <authorList>
            <person name="Ravin N.V."/>
            <person name="Rakitin A.L."/>
            <person name="Ivanova A.A."/>
            <person name="Beletsky A.V."/>
            <person name="Kulichevskaya I.S."/>
            <person name="Mardanov A.V."/>
            <person name="Dedysh S.N."/>
        </authorList>
    </citation>
    <scope>NUCLEOTIDE SEQUENCE [LARGE SCALE GENOMIC DNA]</scope>
    <source>
        <strain evidence="3">SP5</strain>
    </source>
</reference>
<protein>
    <recommendedName>
        <fullName evidence="1">JmjC domain-containing protein</fullName>
    </recommendedName>
</protein>
<dbReference type="SMART" id="SM00558">
    <property type="entry name" value="JmjC"/>
    <property type="match status" value="1"/>
</dbReference>
<evidence type="ECO:0000313" key="2">
    <source>
        <dbReference type="EMBL" id="OWK34896.1"/>
    </source>
</evidence>
<accession>A0A225DC76</accession>
<dbReference type="Gene3D" id="2.60.120.650">
    <property type="entry name" value="Cupin"/>
    <property type="match status" value="1"/>
</dbReference>
<dbReference type="Proteomes" id="UP000214646">
    <property type="component" value="Unassembled WGS sequence"/>
</dbReference>
<evidence type="ECO:0000313" key="3">
    <source>
        <dbReference type="Proteomes" id="UP000214646"/>
    </source>
</evidence>
<proteinExistence type="predicted"/>
<keyword evidence="3" id="KW-1185">Reference proteome</keyword>
<dbReference type="InterPro" id="IPR003347">
    <property type="entry name" value="JmjC_dom"/>
</dbReference>
<dbReference type="EMBL" id="NIDE01000019">
    <property type="protein sequence ID" value="OWK34896.1"/>
    <property type="molecule type" value="Genomic_DNA"/>
</dbReference>
<organism evidence="2 3">
    <name type="scientific">Fimbriiglobus ruber</name>
    <dbReference type="NCBI Taxonomy" id="1908690"/>
    <lineage>
        <taxon>Bacteria</taxon>
        <taxon>Pseudomonadati</taxon>
        <taxon>Planctomycetota</taxon>
        <taxon>Planctomycetia</taxon>
        <taxon>Gemmatales</taxon>
        <taxon>Gemmataceae</taxon>
        <taxon>Fimbriiglobus</taxon>
    </lineage>
</organism>
<gene>
    <name evidence="2" type="ORF">FRUB_09738</name>
</gene>
<dbReference type="AlphaFoldDB" id="A0A225DC76"/>